<dbReference type="AlphaFoldDB" id="A0AAN7B1A8"/>
<accession>A0AAN7B1A8</accession>
<dbReference type="EMBL" id="MU858470">
    <property type="protein sequence ID" value="KAK4206212.1"/>
    <property type="molecule type" value="Genomic_DNA"/>
</dbReference>
<evidence type="ECO:0000256" key="1">
    <source>
        <dbReference type="SAM" id="MobiDB-lite"/>
    </source>
</evidence>
<gene>
    <name evidence="2" type="ORF">QBC37DRAFT_393585</name>
</gene>
<organism evidence="2 3">
    <name type="scientific">Rhypophila decipiens</name>
    <dbReference type="NCBI Taxonomy" id="261697"/>
    <lineage>
        <taxon>Eukaryota</taxon>
        <taxon>Fungi</taxon>
        <taxon>Dikarya</taxon>
        <taxon>Ascomycota</taxon>
        <taxon>Pezizomycotina</taxon>
        <taxon>Sordariomycetes</taxon>
        <taxon>Sordariomycetidae</taxon>
        <taxon>Sordariales</taxon>
        <taxon>Naviculisporaceae</taxon>
        <taxon>Rhypophila</taxon>
    </lineage>
</organism>
<keyword evidence="3" id="KW-1185">Reference proteome</keyword>
<protein>
    <submittedName>
        <fullName evidence="2">Uncharacterized protein</fullName>
    </submittedName>
</protein>
<feature type="region of interest" description="Disordered" evidence="1">
    <location>
        <begin position="1"/>
        <end position="70"/>
    </location>
</feature>
<reference evidence="2" key="1">
    <citation type="journal article" date="2023" name="Mol. Phylogenet. Evol.">
        <title>Genome-scale phylogeny and comparative genomics of the fungal order Sordariales.</title>
        <authorList>
            <person name="Hensen N."/>
            <person name="Bonometti L."/>
            <person name="Westerberg I."/>
            <person name="Brannstrom I.O."/>
            <person name="Guillou S."/>
            <person name="Cros-Aarteil S."/>
            <person name="Calhoun S."/>
            <person name="Haridas S."/>
            <person name="Kuo A."/>
            <person name="Mondo S."/>
            <person name="Pangilinan J."/>
            <person name="Riley R."/>
            <person name="LaButti K."/>
            <person name="Andreopoulos B."/>
            <person name="Lipzen A."/>
            <person name="Chen C."/>
            <person name="Yan M."/>
            <person name="Daum C."/>
            <person name="Ng V."/>
            <person name="Clum A."/>
            <person name="Steindorff A."/>
            <person name="Ohm R.A."/>
            <person name="Martin F."/>
            <person name="Silar P."/>
            <person name="Natvig D.O."/>
            <person name="Lalanne C."/>
            <person name="Gautier V."/>
            <person name="Ament-Velasquez S.L."/>
            <person name="Kruys A."/>
            <person name="Hutchinson M.I."/>
            <person name="Powell A.J."/>
            <person name="Barry K."/>
            <person name="Miller A.N."/>
            <person name="Grigoriev I.V."/>
            <person name="Debuchy R."/>
            <person name="Gladieux P."/>
            <person name="Hiltunen Thoren M."/>
            <person name="Johannesson H."/>
        </authorList>
    </citation>
    <scope>NUCLEOTIDE SEQUENCE</scope>
    <source>
        <strain evidence="2">PSN293</strain>
    </source>
</reference>
<evidence type="ECO:0000313" key="3">
    <source>
        <dbReference type="Proteomes" id="UP001301769"/>
    </source>
</evidence>
<comment type="caution">
    <text evidence="2">The sequence shown here is derived from an EMBL/GenBank/DDBJ whole genome shotgun (WGS) entry which is preliminary data.</text>
</comment>
<sequence>MATGSGATERCRRPSLRPRWQTPSSLADGRPIRTRKPSAKVLEAQRNLETAQELSKKSANRVIRASSPNDLGQRTNGTLDFIDIGKAIIRKVEEITARSLNQTALDQTRAELREVSAELGQVKAEVQVTRSGTKEEFRTVKSEIHAVRESVEKSVVGLQTGSYASVAATPNITVTNADSWLSVPATRSLPSSLLNVPSNSVSPGSSGEIRKTLDRAYGNHENTKSIMCRGLTRSSKDENRVRVLFQSAEEVERVGANQEWLSDVPGVRLIVEKGYPVKVDGVNKLALFETPESIKLREDVAKMVGKEMERRLFELAG</sequence>
<proteinExistence type="predicted"/>
<name>A0AAN7B1A8_9PEZI</name>
<dbReference type="Gene3D" id="1.20.58.130">
    <property type="match status" value="1"/>
</dbReference>
<reference evidence="2" key="2">
    <citation type="submission" date="2023-05" db="EMBL/GenBank/DDBJ databases">
        <authorList>
            <consortium name="Lawrence Berkeley National Laboratory"/>
            <person name="Steindorff A."/>
            <person name="Hensen N."/>
            <person name="Bonometti L."/>
            <person name="Westerberg I."/>
            <person name="Brannstrom I.O."/>
            <person name="Guillou S."/>
            <person name="Cros-Aarteil S."/>
            <person name="Calhoun S."/>
            <person name="Haridas S."/>
            <person name="Kuo A."/>
            <person name="Mondo S."/>
            <person name="Pangilinan J."/>
            <person name="Riley R."/>
            <person name="Labutti K."/>
            <person name="Andreopoulos B."/>
            <person name="Lipzen A."/>
            <person name="Chen C."/>
            <person name="Yanf M."/>
            <person name="Daum C."/>
            <person name="Ng V."/>
            <person name="Clum A."/>
            <person name="Ohm R."/>
            <person name="Martin F."/>
            <person name="Silar P."/>
            <person name="Natvig D."/>
            <person name="Lalanne C."/>
            <person name="Gautier V."/>
            <person name="Ament-Velasquez S.L."/>
            <person name="Kruys A."/>
            <person name="Hutchinson M.I."/>
            <person name="Powell A.J."/>
            <person name="Barry K."/>
            <person name="Miller A.N."/>
            <person name="Grigoriev I.V."/>
            <person name="Debuchy R."/>
            <person name="Gladieux P."/>
            <person name="Thoren M.H."/>
            <person name="Johannesson H."/>
        </authorList>
    </citation>
    <scope>NUCLEOTIDE SEQUENCE</scope>
    <source>
        <strain evidence="2">PSN293</strain>
    </source>
</reference>
<dbReference type="Proteomes" id="UP001301769">
    <property type="component" value="Unassembled WGS sequence"/>
</dbReference>
<evidence type="ECO:0000313" key="2">
    <source>
        <dbReference type="EMBL" id="KAK4206212.1"/>
    </source>
</evidence>